<organism evidence="1 2">
    <name type="scientific">Cherax quadricarinatus</name>
    <name type="common">Australian red claw crayfish</name>
    <dbReference type="NCBI Taxonomy" id="27406"/>
    <lineage>
        <taxon>Eukaryota</taxon>
        <taxon>Metazoa</taxon>
        <taxon>Ecdysozoa</taxon>
        <taxon>Arthropoda</taxon>
        <taxon>Crustacea</taxon>
        <taxon>Multicrustacea</taxon>
        <taxon>Malacostraca</taxon>
        <taxon>Eumalacostraca</taxon>
        <taxon>Eucarida</taxon>
        <taxon>Decapoda</taxon>
        <taxon>Pleocyemata</taxon>
        <taxon>Astacidea</taxon>
        <taxon>Parastacoidea</taxon>
        <taxon>Parastacidae</taxon>
        <taxon>Cherax</taxon>
    </lineage>
</organism>
<feature type="non-terminal residue" evidence="1">
    <location>
        <position position="1"/>
    </location>
</feature>
<dbReference type="Proteomes" id="UP001445076">
    <property type="component" value="Unassembled WGS sequence"/>
</dbReference>
<comment type="caution">
    <text evidence="1">The sequence shown here is derived from an EMBL/GenBank/DDBJ whole genome shotgun (WGS) entry which is preliminary data.</text>
</comment>
<gene>
    <name evidence="1" type="ORF">OTU49_006249</name>
</gene>
<dbReference type="GO" id="GO:0005509">
    <property type="term" value="F:calcium ion binding"/>
    <property type="evidence" value="ECO:0007669"/>
    <property type="project" value="InterPro"/>
</dbReference>
<keyword evidence="2" id="KW-1185">Reference proteome</keyword>
<evidence type="ECO:0000313" key="1">
    <source>
        <dbReference type="EMBL" id="KAK8733931.1"/>
    </source>
</evidence>
<dbReference type="GO" id="GO:0016020">
    <property type="term" value="C:membrane"/>
    <property type="evidence" value="ECO:0007669"/>
    <property type="project" value="InterPro"/>
</dbReference>
<name>A0AAW0WP35_CHEQU</name>
<dbReference type="AlphaFoldDB" id="A0AAW0WP35"/>
<dbReference type="EMBL" id="JARKIK010000052">
    <property type="protein sequence ID" value="KAK8733931.1"/>
    <property type="molecule type" value="Genomic_DNA"/>
</dbReference>
<dbReference type="InterPro" id="IPR015919">
    <property type="entry name" value="Cadherin-like_sf"/>
</dbReference>
<sequence length="102" mass="11158">QGQFPAMVIGSVYVSDEDDHDRQDKTFEVDASTSPEVAARFKVDLYTGNITMVKGTSAGTHVLRVKVHDNFRREMAIGQTTINVVDLTLSAVMQSGSLRLAN</sequence>
<evidence type="ECO:0008006" key="3">
    <source>
        <dbReference type="Google" id="ProtNLM"/>
    </source>
</evidence>
<feature type="non-terminal residue" evidence="1">
    <location>
        <position position="102"/>
    </location>
</feature>
<protein>
    <recommendedName>
        <fullName evidence="3">Cadherin domain-containing protein</fullName>
    </recommendedName>
</protein>
<proteinExistence type="predicted"/>
<accession>A0AAW0WP35</accession>
<evidence type="ECO:0000313" key="2">
    <source>
        <dbReference type="Proteomes" id="UP001445076"/>
    </source>
</evidence>
<reference evidence="1 2" key="1">
    <citation type="journal article" date="2024" name="BMC Genomics">
        <title>Genome assembly of redclaw crayfish (Cherax quadricarinatus) provides insights into its immune adaptation and hypoxia tolerance.</title>
        <authorList>
            <person name="Liu Z."/>
            <person name="Zheng J."/>
            <person name="Li H."/>
            <person name="Fang K."/>
            <person name="Wang S."/>
            <person name="He J."/>
            <person name="Zhou D."/>
            <person name="Weng S."/>
            <person name="Chi M."/>
            <person name="Gu Z."/>
            <person name="He J."/>
            <person name="Li F."/>
            <person name="Wang M."/>
        </authorList>
    </citation>
    <scope>NUCLEOTIDE SEQUENCE [LARGE SCALE GENOMIC DNA]</scope>
    <source>
        <strain evidence="1">ZL_2023a</strain>
    </source>
</reference>
<dbReference type="SUPFAM" id="SSF49313">
    <property type="entry name" value="Cadherin-like"/>
    <property type="match status" value="1"/>
</dbReference>